<dbReference type="SUPFAM" id="SSF55811">
    <property type="entry name" value="Nudix"/>
    <property type="match status" value="1"/>
</dbReference>
<sequence>MMSLKDTDIQRAGIIPYVKKKGKVFFLFGLGEGIASISDFGGTRELSDADVLETALREFHEETFNVIGTLTRDNLKHAPYIIGETGFHETEKCALFFVAYRQDFPFFAKMNEFKERNVPGDETRGLIVLEREQLFRALKQPEKRIQSSKVFLFHAKVRSVLLLGKDTIGSL</sequence>
<evidence type="ECO:0000313" key="1">
    <source>
        <dbReference type="EMBL" id="QBK91915.1"/>
    </source>
</evidence>
<dbReference type="InterPro" id="IPR015797">
    <property type="entry name" value="NUDIX_hydrolase-like_dom_sf"/>
</dbReference>
<organism evidence="1">
    <name type="scientific">Pithovirus LCPAC304</name>
    <dbReference type="NCBI Taxonomy" id="2506594"/>
    <lineage>
        <taxon>Viruses</taxon>
        <taxon>Pithoviruses</taxon>
    </lineage>
</organism>
<dbReference type="EMBL" id="MK500566">
    <property type="protein sequence ID" value="QBK91915.1"/>
    <property type="molecule type" value="Genomic_DNA"/>
</dbReference>
<accession>A0A481Z8U8</accession>
<reference evidence="1" key="1">
    <citation type="journal article" date="2019" name="MBio">
        <title>Virus Genomes from Deep Sea Sediments Expand the Ocean Megavirome and Support Independent Origins of Viral Gigantism.</title>
        <authorList>
            <person name="Backstrom D."/>
            <person name="Yutin N."/>
            <person name="Jorgensen S.L."/>
            <person name="Dharamshi J."/>
            <person name="Homa F."/>
            <person name="Zaremba-Niedwiedzka K."/>
            <person name="Spang A."/>
            <person name="Wolf Y.I."/>
            <person name="Koonin E.V."/>
            <person name="Ettema T.J."/>
        </authorList>
    </citation>
    <scope>NUCLEOTIDE SEQUENCE</scope>
</reference>
<evidence type="ECO:0008006" key="2">
    <source>
        <dbReference type="Google" id="ProtNLM"/>
    </source>
</evidence>
<name>A0A481Z8U8_9VIRU</name>
<protein>
    <recommendedName>
        <fullName evidence="2">NUDIX hydrolase</fullName>
    </recommendedName>
</protein>
<gene>
    <name evidence="1" type="ORF">LCPAC304_02560</name>
</gene>
<proteinExistence type="predicted"/>